<protein>
    <submittedName>
        <fullName evidence="9">Multisubunit Na+/H+ antiporter MnhF subunit</fullName>
    </submittedName>
</protein>
<dbReference type="RefSeq" id="WP_221435327.1">
    <property type="nucleotide sequence ID" value="NZ_JACHGY010000001.1"/>
</dbReference>
<keyword evidence="7 8" id="KW-0472">Membrane</keyword>
<accession>A0A7X0H368</accession>
<dbReference type="AlphaFoldDB" id="A0A7X0H368"/>
<reference evidence="9 10" key="1">
    <citation type="submission" date="2020-08" db="EMBL/GenBank/DDBJ databases">
        <title>Genomic Encyclopedia of Type Strains, Phase IV (KMG-IV): sequencing the most valuable type-strain genomes for metagenomic binning, comparative biology and taxonomic classification.</title>
        <authorList>
            <person name="Goeker M."/>
        </authorList>
    </citation>
    <scope>NUCLEOTIDE SEQUENCE [LARGE SCALE GENOMIC DNA]</scope>
    <source>
        <strain evidence="9 10">DSM 103725</strain>
    </source>
</reference>
<dbReference type="PANTHER" id="PTHR34702:SF1">
    <property type="entry name" value="NA(+)_H(+) ANTIPORTER SUBUNIT F"/>
    <property type="match status" value="1"/>
</dbReference>
<dbReference type="GO" id="GO:0005886">
    <property type="term" value="C:plasma membrane"/>
    <property type="evidence" value="ECO:0007669"/>
    <property type="project" value="UniProtKB-SubCell"/>
</dbReference>
<comment type="subcellular location">
    <subcellularLocation>
        <location evidence="1">Cell membrane</location>
        <topology evidence="1">Multi-pass membrane protein</topology>
    </subcellularLocation>
</comment>
<keyword evidence="6 8" id="KW-1133">Transmembrane helix</keyword>
<dbReference type="InterPro" id="IPR007208">
    <property type="entry name" value="MrpF/PhaF-like"/>
</dbReference>
<evidence type="ECO:0000256" key="2">
    <source>
        <dbReference type="ARBA" id="ARBA00009212"/>
    </source>
</evidence>
<evidence type="ECO:0000313" key="9">
    <source>
        <dbReference type="EMBL" id="MBB6428438.1"/>
    </source>
</evidence>
<gene>
    <name evidence="9" type="ORF">HNQ40_000244</name>
</gene>
<dbReference type="PANTHER" id="PTHR34702">
    <property type="entry name" value="NA(+)/H(+) ANTIPORTER SUBUNIT F1"/>
    <property type="match status" value="1"/>
</dbReference>
<dbReference type="Pfam" id="PF04066">
    <property type="entry name" value="MrpF_PhaF"/>
    <property type="match status" value="1"/>
</dbReference>
<dbReference type="Proteomes" id="UP000541810">
    <property type="component" value="Unassembled WGS sequence"/>
</dbReference>
<evidence type="ECO:0000256" key="1">
    <source>
        <dbReference type="ARBA" id="ARBA00004651"/>
    </source>
</evidence>
<feature type="transmembrane region" description="Helical" evidence="8">
    <location>
        <begin position="100"/>
        <end position="123"/>
    </location>
</feature>
<evidence type="ECO:0000256" key="6">
    <source>
        <dbReference type="ARBA" id="ARBA00022989"/>
    </source>
</evidence>
<evidence type="ECO:0000256" key="7">
    <source>
        <dbReference type="ARBA" id="ARBA00023136"/>
    </source>
</evidence>
<feature type="transmembrane region" description="Helical" evidence="8">
    <location>
        <begin position="41"/>
        <end position="62"/>
    </location>
</feature>
<keyword evidence="5 8" id="KW-0812">Transmembrane</keyword>
<evidence type="ECO:0000256" key="4">
    <source>
        <dbReference type="ARBA" id="ARBA00022475"/>
    </source>
</evidence>
<keyword evidence="3" id="KW-0813">Transport</keyword>
<sequence length="150" mass="15941">MSFELLTDLFNSYWPAVLAAGQDAAQAAEDDLPERGEMIPFLEFAVITGVYVLCAGMALCLCRLVKGPELADRVLAADLLSLHVVGLVVLLTIYVGNLVFFDAALVVAIIGFVSTLGFAQYIFATAPRTIDPDAPRVPQASDNPPVGDPS</sequence>
<feature type="transmembrane region" description="Helical" evidence="8">
    <location>
        <begin position="74"/>
        <end position="94"/>
    </location>
</feature>
<evidence type="ECO:0000256" key="8">
    <source>
        <dbReference type="SAM" id="Phobius"/>
    </source>
</evidence>
<keyword evidence="4" id="KW-1003">Cell membrane</keyword>
<evidence type="ECO:0000313" key="10">
    <source>
        <dbReference type="Proteomes" id="UP000541810"/>
    </source>
</evidence>
<keyword evidence="10" id="KW-1185">Reference proteome</keyword>
<dbReference type="GO" id="GO:0015385">
    <property type="term" value="F:sodium:proton antiporter activity"/>
    <property type="evidence" value="ECO:0007669"/>
    <property type="project" value="TreeGrafter"/>
</dbReference>
<evidence type="ECO:0000256" key="5">
    <source>
        <dbReference type="ARBA" id="ARBA00022692"/>
    </source>
</evidence>
<evidence type="ECO:0000256" key="3">
    <source>
        <dbReference type="ARBA" id="ARBA00022448"/>
    </source>
</evidence>
<comment type="caution">
    <text evidence="9">The sequence shown here is derived from an EMBL/GenBank/DDBJ whole genome shotgun (WGS) entry which is preliminary data.</text>
</comment>
<comment type="similarity">
    <text evidence="2">Belongs to the CPA3 antiporters (TC 2.A.63) subunit F family.</text>
</comment>
<dbReference type="EMBL" id="JACHGY010000001">
    <property type="protein sequence ID" value="MBB6428438.1"/>
    <property type="molecule type" value="Genomic_DNA"/>
</dbReference>
<organism evidence="9 10">
    <name type="scientific">Algisphaera agarilytica</name>
    <dbReference type="NCBI Taxonomy" id="1385975"/>
    <lineage>
        <taxon>Bacteria</taxon>
        <taxon>Pseudomonadati</taxon>
        <taxon>Planctomycetota</taxon>
        <taxon>Phycisphaerae</taxon>
        <taxon>Phycisphaerales</taxon>
        <taxon>Phycisphaeraceae</taxon>
        <taxon>Algisphaera</taxon>
    </lineage>
</organism>
<proteinExistence type="inferred from homology"/>
<name>A0A7X0H368_9BACT</name>